<dbReference type="Gene3D" id="3.40.50.10810">
    <property type="entry name" value="Tandem AAA-ATPase domain"/>
    <property type="match status" value="1"/>
</dbReference>
<dbReference type="CDD" id="cd18011">
    <property type="entry name" value="DEXDc_RapA"/>
    <property type="match status" value="1"/>
</dbReference>
<accession>A0A285U2J5</accession>
<evidence type="ECO:0000256" key="3">
    <source>
        <dbReference type="ARBA" id="ARBA00022806"/>
    </source>
</evidence>
<dbReference type="InterPro" id="IPR027417">
    <property type="entry name" value="P-loop_NTPase"/>
</dbReference>
<evidence type="ECO:0000313" key="7">
    <source>
        <dbReference type="EMBL" id="SOC35897.1"/>
    </source>
</evidence>
<keyword evidence="8" id="KW-1185">Reference proteome</keyword>
<protein>
    <submittedName>
        <fullName evidence="7">Helicase-like protein</fullName>
    </submittedName>
</protein>
<name>A0A285U2J5_9BACL</name>
<dbReference type="InterPro" id="IPR000330">
    <property type="entry name" value="SNF2_N"/>
</dbReference>
<sequence>MNIERPTNWREDFNRRFEENGPWDSWSLYKMSYEIEKMNLIPEFSGLQAPKFLTNLQILPHQLEAAKTVIEKMNGKAILGDEVGLGKTIEAGLILKEYMIRGLVKKALILVPASLQNQWVTELNVRFFIPAIPYRKNTPLDHYDVVIMSMDTAKKSPHREKIYEQDYDMIIIDEAHKLKNHKTQIYEFVQSLKKKFCLLLTATPIQNDVFEIFYLVSLLKPGHLGNFETFQSSFSATKHSLKEEKYLKELVNQVMVRNRRQDTGIEWTNRKVQTIPVHFTEEEREVYDMLYNLKNVSSVFSSSFTMVTLLKEMCSSKEATYLTLKKMLEKCITKEEIDYIEEIINKLMYLEVNSKAEKVLEIVEQCNEKVLIFTEYRATQAYLQWYLNTKGISSVLFNGKFSKSKRDWVKQLFRERDQVLIATESGGEGINLQFCHHVINYDLPWNPMKIEQRIGRVHRLGQEEDVHIYNLAIENTIEQKILDLLGDKINVFEKVVGDLDDILAT</sequence>
<evidence type="ECO:0000256" key="2">
    <source>
        <dbReference type="ARBA" id="ARBA00022801"/>
    </source>
</evidence>
<dbReference type="PROSITE" id="PS51194">
    <property type="entry name" value="HELICASE_CTER"/>
    <property type="match status" value="1"/>
</dbReference>
<dbReference type="InterPro" id="IPR001650">
    <property type="entry name" value="Helicase_C-like"/>
</dbReference>
<feature type="domain" description="Helicase ATP-binding" evidence="5">
    <location>
        <begin position="68"/>
        <end position="222"/>
    </location>
</feature>
<dbReference type="SMART" id="SM00487">
    <property type="entry name" value="DEXDc"/>
    <property type="match status" value="1"/>
</dbReference>
<dbReference type="PROSITE" id="PS51192">
    <property type="entry name" value="HELICASE_ATP_BIND_1"/>
    <property type="match status" value="1"/>
</dbReference>
<evidence type="ECO:0000256" key="4">
    <source>
        <dbReference type="ARBA" id="ARBA00022840"/>
    </source>
</evidence>
<dbReference type="Pfam" id="PF00271">
    <property type="entry name" value="Helicase_C"/>
    <property type="match status" value="1"/>
</dbReference>
<gene>
    <name evidence="7" type="ORF">SAMN05877842_10219</name>
</gene>
<evidence type="ECO:0000259" key="6">
    <source>
        <dbReference type="PROSITE" id="PS51194"/>
    </source>
</evidence>
<dbReference type="CDD" id="cd18793">
    <property type="entry name" value="SF2_C_SNF"/>
    <property type="match status" value="1"/>
</dbReference>
<keyword evidence="2" id="KW-0378">Hydrolase</keyword>
<dbReference type="SUPFAM" id="SSF52540">
    <property type="entry name" value="P-loop containing nucleoside triphosphate hydrolases"/>
    <property type="match status" value="2"/>
</dbReference>
<keyword evidence="4" id="KW-0067">ATP-binding</keyword>
<feature type="domain" description="Helicase C-terminal" evidence="6">
    <location>
        <begin position="358"/>
        <end position="503"/>
    </location>
</feature>
<dbReference type="Gene3D" id="3.40.50.300">
    <property type="entry name" value="P-loop containing nucleotide triphosphate hydrolases"/>
    <property type="match status" value="1"/>
</dbReference>
<dbReference type="PANTHER" id="PTHR10799">
    <property type="entry name" value="SNF2/RAD54 HELICASE FAMILY"/>
    <property type="match status" value="1"/>
</dbReference>
<dbReference type="InterPro" id="IPR038718">
    <property type="entry name" value="SNF2-like_sf"/>
</dbReference>
<evidence type="ECO:0000256" key="1">
    <source>
        <dbReference type="ARBA" id="ARBA00022741"/>
    </source>
</evidence>
<dbReference type="Pfam" id="PF00176">
    <property type="entry name" value="SNF2-rel_dom"/>
    <property type="match status" value="1"/>
</dbReference>
<dbReference type="InterPro" id="IPR049730">
    <property type="entry name" value="SNF2/RAD54-like_C"/>
</dbReference>
<dbReference type="InterPro" id="IPR014001">
    <property type="entry name" value="Helicase_ATP-bd"/>
</dbReference>
<dbReference type="GO" id="GO:0016787">
    <property type="term" value="F:hydrolase activity"/>
    <property type="evidence" value="ECO:0007669"/>
    <property type="project" value="UniProtKB-KW"/>
</dbReference>
<keyword evidence="3 7" id="KW-0347">Helicase</keyword>
<evidence type="ECO:0000313" key="8">
    <source>
        <dbReference type="Proteomes" id="UP000219252"/>
    </source>
</evidence>
<dbReference type="GO" id="GO:0005524">
    <property type="term" value="F:ATP binding"/>
    <property type="evidence" value="ECO:0007669"/>
    <property type="project" value="UniProtKB-KW"/>
</dbReference>
<organism evidence="7 8">
    <name type="scientific">Ureibacillus acetophenoni</name>
    <dbReference type="NCBI Taxonomy" id="614649"/>
    <lineage>
        <taxon>Bacteria</taxon>
        <taxon>Bacillati</taxon>
        <taxon>Bacillota</taxon>
        <taxon>Bacilli</taxon>
        <taxon>Bacillales</taxon>
        <taxon>Caryophanaceae</taxon>
        <taxon>Ureibacillus</taxon>
    </lineage>
</organism>
<keyword evidence="1" id="KW-0547">Nucleotide-binding</keyword>
<dbReference type="SMART" id="SM00490">
    <property type="entry name" value="HELICc"/>
    <property type="match status" value="1"/>
</dbReference>
<dbReference type="AlphaFoldDB" id="A0A285U2J5"/>
<reference evidence="8" key="1">
    <citation type="submission" date="2017-08" db="EMBL/GenBank/DDBJ databases">
        <authorList>
            <person name="Varghese N."/>
            <person name="Submissions S."/>
        </authorList>
    </citation>
    <scope>NUCLEOTIDE SEQUENCE [LARGE SCALE GENOMIC DNA]</scope>
    <source>
        <strain evidence="8">JC23</strain>
    </source>
</reference>
<proteinExistence type="predicted"/>
<dbReference type="InterPro" id="IPR057342">
    <property type="entry name" value="DEXDc_RapA"/>
</dbReference>
<dbReference type="EMBL" id="OBQC01000002">
    <property type="protein sequence ID" value="SOC35897.1"/>
    <property type="molecule type" value="Genomic_DNA"/>
</dbReference>
<dbReference type="Proteomes" id="UP000219252">
    <property type="component" value="Unassembled WGS sequence"/>
</dbReference>
<evidence type="ECO:0000259" key="5">
    <source>
        <dbReference type="PROSITE" id="PS51192"/>
    </source>
</evidence>
<dbReference type="GO" id="GO:0004386">
    <property type="term" value="F:helicase activity"/>
    <property type="evidence" value="ECO:0007669"/>
    <property type="project" value="UniProtKB-KW"/>
</dbReference>